<feature type="region of interest" description="Disordered" evidence="6">
    <location>
        <begin position="156"/>
        <end position="176"/>
    </location>
</feature>
<evidence type="ECO:0000259" key="7">
    <source>
        <dbReference type="Pfam" id="PF00425"/>
    </source>
</evidence>
<proteinExistence type="inferred from homology"/>
<reference evidence="8 9" key="1">
    <citation type="journal article" date="2010" name="Stand. Genomic Sci.">
        <title>Complete genome sequence of Nocardiopsis dassonvillei type strain (IMRU 509).</title>
        <authorList>
            <person name="Sun H."/>
            <person name="Lapidus A."/>
            <person name="Nolan M."/>
            <person name="Lucas S."/>
            <person name="Del Rio T.G."/>
            <person name="Tice H."/>
            <person name="Cheng J.F."/>
            <person name="Tapia R."/>
            <person name="Han C."/>
            <person name="Goodwin L."/>
            <person name="Pitluck S."/>
            <person name="Pagani I."/>
            <person name="Ivanova N."/>
            <person name="Mavromatis K."/>
            <person name="Mikhailova N."/>
            <person name="Pati A."/>
            <person name="Chen A."/>
            <person name="Palaniappan K."/>
            <person name="Land M."/>
            <person name="Hauser L."/>
            <person name="Chang Y.J."/>
            <person name="Jeffries C.D."/>
            <person name="Djao O.D."/>
            <person name="Rohde M."/>
            <person name="Sikorski J."/>
            <person name="Goker M."/>
            <person name="Woyke T."/>
            <person name="Bristow J."/>
            <person name="Eisen J.A."/>
            <person name="Markowitz V."/>
            <person name="Hugenholtz P."/>
            <person name="Kyrpides N.C."/>
            <person name="Klenk H.P."/>
        </authorList>
    </citation>
    <scope>NUCLEOTIDE SEQUENCE [LARGE SCALE GENOMIC DNA]</scope>
    <source>
        <strain evidence="9">ATCC 23218 / DSM 43111 / CIP 107115 / JCM 7437 / KCTC 9190 / NBRC 14626 / NCTC 10488 / NRRL B-5397 / IMRU 509</strain>
    </source>
</reference>
<name>D7AXS7_NOCDD</name>
<keyword evidence="4" id="KW-0413">Isomerase</keyword>
<dbReference type="InterPro" id="IPR004561">
    <property type="entry name" value="IsoChor_synthase"/>
</dbReference>
<dbReference type="InterPro" id="IPR015890">
    <property type="entry name" value="Chorismate_C"/>
</dbReference>
<evidence type="ECO:0000256" key="1">
    <source>
        <dbReference type="ARBA" id="ARBA00000799"/>
    </source>
</evidence>
<evidence type="ECO:0000256" key="2">
    <source>
        <dbReference type="ARBA" id="ARBA00005297"/>
    </source>
</evidence>
<dbReference type="eggNOG" id="COG1169">
    <property type="taxonomic scope" value="Bacteria"/>
</dbReference>
<dbReference type="AlphaFoldDB" id="D7AXS7"/>
<dbReference type="Gene3D" id="3.60.120.10">
    <property type="entry name" value="Anthranilate synthase"/>
    <property type="match status" value="1"/>
</dbReference>
<gene>
    <name evidence="8" type="ordered locus">Ndas_2562</name>
</gene>
<dbReference type="Proteomes" id="UP000002219">
    <property type="component" value="Chromosome 1"/>
</dbReference>
<comment type="similarity">
    <text evidence="2">Belongs to the isochorismate synthase family.</text>
</comment>
<dbReference type="HOGENOM" id="CLU_006493_8_5_11"/>
<dbReference type="SUPFAM" id="SSF56322">
    <property type="entry name" value="ADC synthase"/>
    <property type="match status" value="1"/>
</dbReference>
<evidence type="ECO:0000256" key="6">
    <source>
        <dbReference type="SAM" id="MobiDB-lite"/>
    </source>
</evidence>
<accession>D7AXS7</accession>
<dbReference type="STRING" id="446468.Ndas_2562"/>
<dbReference type="Pfam" id="PF00425">
    <property type="entry name" value="Chorismate_bind"/>
    <property type="match status" value="1"/>
</dbReference>
<feature type="compositionally biased region" description="Pro residues" evidence="6">
    <location>
        <begin position="166"/>
        <end position="176"/>
    </location>
</feature>
<dbReference type="NCBIfam" id="TIGR00543">
    <property type="entry name" value="isochor_syn"/>
    <property type="match status" value="1"/>
</dbReference>
<evidence type="ECO:0000313" key="8">
    <source>
        <dbReference type="EMBL" id="ADH67981.1"/>
    </source>
</evidence>
<sequence>MRTPATTADTGHTAPDEVLDSGTVNALLSPPRLSVRTVALRDDTASLVHRLPADSPLAWLTGDEGVVGWGQAARLDLDGEPESAEPTDTTRFTEAARWVDALTERAEVHDEVGVPGTGPVAFGTFAFSPSSAGSALVVPRVLVGRRGGRSWLTTVTEASGAHPAEPLGPTPEPRPVGPLSWSAGSLTGEQWMGAVAGTVERIRTGELDKAVLARDALAEADAPIDVRTLLERLRLRFPGCFTFSVDGMVGATPELLLRREGDQLSSLVLAGTRPRGEDPDADRLLAEELLTSAKDVDEHRMAVESLRTALEPLTEELDVPARPRLLALANVQHLATPVRARLSPGVSALEAVAALHPTAAVGGTPTAAAMRLIAKAEGMDRGGYAGPVGWLDGAGNSEWGIALRCARVEGARARLFAGGGIVAQSEPESELAETESKFRVMREALTDPV</sequence>
<keyword evidence="9" id="KW-1185">Reference proteome</keyword>
<dbReference type="EMBL" id="CP002040">
    <property type="protein sequence ID" value="ADH67981.1"/>
    <property type="molecule type" value="Genomic_DNA"/>
</dbReference>
<evidence type="ECO:0000256" key="4">
    <source>
        <dbReference type="ARBA" id="ARBA00023235"/>
    </source>
</evidence>
<dbReference type="InterPro" id="IPR005801">
    <property type="entry name" value="ADC_synthase"/>
</dbReference>
<evidence type="ECO:0000313" key="9">
    <source>
        <dbReference type="Proteomes" id="UP000002219"/>
    </source>
</evidence>
<evidence type="ECO:0000256" key="3">
    <source>
        <dbReference type="ARBA" id="ARBA00012824"/>
    </source>
</evidence>
<comment type="catalytic activity">
    <reaction evidence="1">
        <text>chorismate = isochorismate</text>
        <dbReference type="Rhea" id="RHEA:18985"/>
        <dbReference type="ChEBI" id="CHEBI:29748"/>
        <dbReference type="ChEBI" id="CHEBI:29780"/>
        <dbReference type="EC" id="5.4.4.2"/>
    </reaction>
</comment>
<protein>
    <recommendedName>
        <fullName evidence="3">isochorismate synthase</fullName>
        <ecNumber evidence="3">5.4.4.2</ecNumber>
    </recommendedName>
    <alternativeName>
        <fullName evidence="5">Isochorismate mutase</fullName>
    </alternativeName>
</protein>
<dbReference type="PANTHER" id="PTHR42839:SF2">
    <property type="entry name" value="ISOCHORISMATE SYNTHASE ENTC"/>
    <property type="match status" value="1"/>
</dbReference>
<dbReference type="PANTHER" id="PTHR42839">
    <property type="entry name" value="ISOCHORISMATE SYNTHASE ENTC"/>
    <property type="match status" value="1"/>
</dbReference>
<feature type="domain" description="Chorismate-utilising enzyme C-terminal" evidence="7">
    <location>
        <begin position="189"/>
        <end position="437"/>
    </location>
</feature>
<evidence type="ECO:0000256" key="5">
    <source>
        <dbReference type="ARBA" id="ARBA00041564"/>
    </source>
</evidence>
<organism evidence="8 9">
    <name type="scientific">Nocardiopsis dassonvillei (strain ATCC 23218 / DSM 43111 / CIP 107115 / JCM 7437 / KCTC 9190 / NBRC 14626 / NCTC 10488 / NRRL B-5397 / IMRU 509)</name>
    <name type="common">Actinomadura dassonvillei</name>
    <dbReference type="NCBI Taxonomy" id="446468"/>
    <lineage>
        <taxon>Bacteria</taxon>
        <taxon>Bacillati</taxon>
        <taxon>Actinomycetota</taxon>
        <taxon>Actinomycetes</taxon>
        <taxon>Streptosporangiales</taxon>
        <taxon>Nocardiopsidaceae</taxon>
        <taxon>Nocardiopsis</taxon>
    </lineage>
</organism>
<dbReference type="GO" id="GO:0008909">
    <property type="term" value="F:isochorismate synthase activity"/>
    <property type="evidence" value="ECO:0007669"/>
    <property type="project" value="UniProtKB-EC"/>
</dbReference>
<dbReference type="KEGG" id="nda:Ndas_2562"/>
<dbReference type="EC" id="5.4.4.2" evidence="3"/>